<keyword evidence="1" id="KW-0472">Membrane</keyword>
<comment type="caution">
    <text evidence="2">The sequence shown here is derived from an EMBL/GenBank/DDBJ whole genome shotgun (WGS) entry which is preliminary data.</text>
</comment>
<keyword evidence="1" id="KW-0812">Transmembrane</keyword>
<reference evidence="2 3" key="1">
    <citation type="submission" date="2017-03" db="EMBL/GenBank/DDBJ databases">
        <authorList>
            <person name="Afonso C.L."/>
            <person name="Miller P.J."/>
            <person name="Scott M.A."/>
            <person name="Spackman E."/>
            <person name="Goraichik I."/>
            <person name="Dimitrov K.M."/>
            <person name="Suarez D.L."/>
            <person name="Swayne D.E."/>
        </authorList>
    </citation>
    <scope>NUCLEOTIDE SEQUENCE [LARGE SCALE GENOMIC DNA]</scope>
    <source>
        <strain evidence="2 3">DNF00076</strain>
    </source>
</reference>
<gene>
    <name evidence="2" type="ORF">BFS16_10680</name>
</gene>
<evidence type="ECO:0000313" key="2">
    <source>
        <dbReference type="EMBL" id="PNP92596.1"/>
    </source>
</evidence>
<keyword evidence="1" id="KW-1133">Transmembrane helix</keyword>
<dbReference type="Proteomes" id="UP000236634">
    <property type="component" value="Unassembled WGS sequence"/>
</dbReference>
<organism evidence="2 3">
    <name type="scientific">Hoylesella timonensis</name>
    <dbReference type="NCBI Taxonomy" id="386414"/>
    <lineage>
        <taxon>Bacteria</taxon>
        <taxon>Pseudomonadati</taxon>
        <taxon>Bacteroidota</taxon>
        <taxon>Bacteroidia</taxon>
        <taxon>Bacteroidales</taxon>
        <taxon>Prevotellaceae</taxon>
        <taxon>Hoylesella</taxon>
    </lineage>
</organism>
<dbReference type="AlphaFoldDB" id="A0A2K0XDI2"/>
<proteinExistence type="predicted"/>
<sequence>MRCGEDKNAIFDANGKLESIFIFLNYIYNLFVFFFMNVCDFYMLLQIGGTGIIKLLDFLCYSSEYC</sequence>
<feature type="transmembrane region" description="Helical" evidence="1">
    <location>
        <begin position="20"/>
        <end position="45"/>
    </location>
</feature>
<name>A0A2K0XDI2_9BACT</name>
<evidence type="ECO:0000313" key="3">
    <source>
        <dbReference type="Proteomes" id="UP000236634"/>
    </source>
</evidence>
<accession>A0A2K0XDI2</accession>
<protein>
    <submittedName>
        <fullName evidence="2">Uncharacterized protein</fullName>
    </submittedName>
</protein>
<dbReference type="EMBL" id="NBAX01000010">
    <property type="protein sequence ID" value="PNP92596.1"/>
    <property type="molecule type" value="Genomic_DNA"/>
</dbReference>
<evidence type="ECO:0000256" key="1">
    <source>
        <dbReference type="SAM" id="Phobius"/>
    </source>
</evidence>